<dbReference type="EMBL" id="JBANQN010000009">
    <property type="protein sequence ID" value="KAK6779586.1"/>
    <property type="molecule type" value="Genomic_DNA"/>
</dbReference>
<gene>
    <name evidence="4" type="ORF">RDI58_021770</name>
</gene>
<dbReference type="InterPro" id="IPR005202">
    <property type="entry name" value="TF_GRAS"/>
</dbReference>
<evidence type="ECO:0000256" key="3">
    <source>
        <dbReference type="PROSITE-ProRule" id="PRU01191"/>
    </source>
</evidence>
<dbReference type="Proteomes" id="UP001371456">
    <property type="component" value="Unassembled WGS sequence"/>
</dbReference>
<dbReference type="AlphaFoldDB" id="A0AAN8T9D0"/>
<keyword evidence="1" id="KW-0805">Transcription regulation</keyword>
<reference evidence="4 5" key="1">
    <citation type="submission" date="2024-02" db="EMBL/GenBank/DDBJ databases">
        <title>de novo genome assembly of Solanum bulbocastanum strain 11H21.</title>
        <authorList>
            <person name="Hosaka A.J."/>
        </authorList>
    </citation>
    <scope>NUCLEOTIDE SEQUENCE [LARGE SCALE GENOMIC DNA]</scope>
    <source>
        <tissue evidence="4">Young leaves</tissue>
    </source>
</reference>
<evidence type="ECO:0000256" key="1">
    <source>
        <dbReference type="ARBA" id="ARBA00023015"/>
    </source>
</evidence>
<keyword evidence="5" id="KW-1185">Reference proteome</keyword>
<evidence type="ECO:0000313" key="5">
    <source>
        <dbReference type="Proteomes" id="UP001371456"/>
    </source>
</evidence>
<accession>A0AAN8T9D0</accession>
<evidence type="ECO:0000313" key="4">
    <source>
        <dbReference type="EMBL" id="KAK6779586.1"/>
    </source>
</evidence>
<keyword evidence="2" id="KW-0804">Transcription</keyword>
<comment type="similarity">
    <text evidence="3">Belongs to the GRAS family.</text>
</comment>
<comment type="caution">
    <text evidence="4">The sequence shown here is derived from an EMBL/GenBank/DDBJ whole genome shotgun (WGS) entry which is preliminary data.</text>
</comment>
<organism evidence="4 5">
    <name type="scientific">Solanum bulbocastanum</name>
    <name type="common">Wild potato</name>
    <dbReference type="NCBI Taxonomy" id="147425"/>
    <lineage>
        <taxon>Eukaryota</taxon>
        <taxon>Viridiplantae</taxon>
        <taxon>Streptophyta</taxon>
        <taxon>Embryophyta</taxon>
        <taxon>Tracheophyta</taxon>
        <taxon>Spermatophyta</taxon>
        <taxon>Magnoliopsida</taxon>
        <taxon>eudicotyledons</taxon>
        <taxon>Gunneridae</taxon>
        <taxon>Pentapetalae</taxon>
        <taxon>asterids</taxon>
        <taxon>lamiids</taxon>
        <taxon>Solanales</taxon>
        <taxon>Solanaceae</taxon>
        <taxon>Solanoideae</taxon>
        <taxon>Solaneae</taxon>
        <taxon>Solanum</taxon>
    </lineage>
</organism>
<dbReference type="PROSITE" id="PS50985">
    <property type="entry name" value="GRAS"/>
    <property type="match status" value="1"/>
</dbReference>
<feature type="region of interest" description="SAW" evidence="3">
    <location>
        <begin position="48"/>
        <end position="91"/>
    </location>
</feature>
<name>A0AAN8T9D0_SOLBU</name>
<protein>
    <submittedName>
        <fullName evidence="4">Uncharacterized protein</fullName>
    </submittedName>
</protein>
<dbReference type="Pfam" id="PF03514">
    <property type="entry name" value="GRAS"/>
    <property type="match status" value="1"/>
</dbReference>
<sequence length="91" mass="10599">MRPGGPPELRITGTDTWFRPFPALLCEDKDRKLFKEEVYARDAMKVIAREGTERVERPEMYKQSQSRCDRVGFKQLPLDPEIVKIVQGFLS</sequence>
<comment type="caution">
    <text evidence="3">Lacks conserved residue(s) required for the propagation of feature annotation.</text>
</comment>
<proteinExistence type="inferred from homology"/>
<evidence type="ECO:0000256" key="2">
    <source>
        <dbReference type="ARBA" id="ARBA00023163"/>
    </source>
</evidence>